<feature type="region of interest" description="Disordered" evidence="1">
    <location>
        <begin position="109"/>
        <end position="184"/>
    </location>
</feature>
<evidence type="ECO:0000256" key="1">
    <source>
        <dbReference type="SAM" id="MobiDB-lite"/>
    </source>
</evidence>
<dbReference type="RefSeq" id="XP_033690153.1">
    <property type="nucleotide sequence ID" value="XM_033826521.1"/>
</dbReference>
<protein>
    <submittedName>
        <fullName evidence="2">Uncharacterized protein</fullName>
    </submittedName>
</protein>
<gene>
    <name evidence="2" type="ORF">BU26DRAFT_500769</name>
</gene>
<organism evidence="2 3">
    <name type="scientific">Trematosphaeria pertusa</name>
    <dbReference type="NCBI Taxonomy" id="390896"/>
    <lineage>
        <taxon>Eukaryota</taxon>
        <taxon>Fungi</taxon>
        <taxon>Dikarya</taxon>
        <taxon>Ascomycota</taxon>
        <taxon>Pezizomycotina</taxon>
        <taxon>Dothideomycetes</taxon>
        <taxon>Pleosporomycetidae</taxon>
        <taxon>Pleosporales</taxon>
        <taxon>Massarineae</taxon>
        <taxon>Trematosphaeriaceae</taxon>
        <taxon>Trematosphaeria</taxon>
    </lineage>
</organism>
<reference evidence="2" key="1">
    <citation type="journal article" date="2020" name="Stud. Mycol.">
        <title>101 Dothideomycetes genomes: a test case for predicting lifestyles and emergence of pathogens.</title>
        <authorList>
            <person name="Haridas S."/>
            <person name="Albert R."/>
            <person name="Binder M."/>
            <person name="Bloem J."/>
            <person name="Labutti K."/>
            <person name="Salamov A."/>
            <person name="Andreopoulos B."/>
            <person name="Baker S."/>
            <person name="Barry K."/>
            <person name="Bills G."/>
            <person name="Bluhm B."/>
            <person name="Cannon C."/>
            <person name="Castanera R."/>
            <person name="Culley D."/>
            <person name="Daum C."/>
            <person name="Ezra D."/>
            <person name="Gonzalez J."/>
            <person name="Henrissat B."/>
            <person name="Kuo A."/>
            <person name="Liang C."/>
            <person name="Lipzen A."/>
            <person name="Lutzoni F."/>
            <person name="Magnuson J."/>
            <person name="Mondo S."/>
            <person name="Nolan M."/>
            <person name="Ohm R."/>
            <person name="Pangilinan J."/>
            <person name="Park H.-J."/>
            <person name="Ramirez L."/>
            <person name="Alfaro M."/>
            <person name="Sun H."/>
            <person name="Tritt A."/>
            <person name="Yoshinaga Y."/>
            <person name="Zwiers L.-H."/>
            <person name="Turgeon B."/>
            <person name="Goodwin S."/>
            <person name="Spatafora J."/>
            <person name="Crous P."/>
            <person name="Grigoriev I."/>
        </authorList>
    </citation>
    <scope>NUCLEOTIDE SEQUENCE</scope>
    <source>
        <strain evidence="2">CBS 122368</strain>
    </source>
</reference>
<evidence type="ECO:0000313" key="3">
    <source>
        <dbReference type="Proteomes" id="UP000800094"/>
    </source>
</evidence>
<accession>A0A6A6IXD2</accession>
<dbReference type="Proteomes" id="UP000800094">
    <property type="component" value="Unassembled WGS sequence"/>
</dbReference>
<proteinExistence type="predicted"/>
<name>A0A6A6IXD2_9PLEO</name>
<evidence type="ECO:0000313" key="2">
    <source>
        <dbReference type="EMBL" id="KAF2255149.1"/>
    </source>
</evidence>
<dbReference type="GeneID" id="54579851"/>
<dbReference type="EMBL" id="ML987190">
    <property type="protein sequence ID" value="KAF2255149.1"/>
    <property type="molecule type" value="Genomic_DNA"/>
</dbReference>
<keyword evidence="3" id="KW-1185">Reference proteome</keyword>
<dbReference type="AlphaFoldDB" id="A0A6A6IXD2"/>
<sequence>MSGYARNAPVDMRAALYNHQAESVPRPLSSHRGYGAGAVEAADERLVEEVRARRAARATASAAATTTKQPQPPQDSVAAIEAKLGDARKQRAAAKRQYERALALEKKLEREHAKAVEREKKRKEVETEKREKARRRERALGIKAPTAARPEGIRKATVPAKGGAVRRAATERKTAGLSASFLEE</sequence>
<feature type="compositionally biased region" description="Basic and acidic residues" evidence="1">
    <location>
        <begin position="109"/>
        <end position="131"/>
    </location>
</feature>